<protein>
    <submittedName>
        <fullName evidence="2">DUF6578 domain-containing protein</fullName>
    </submittedName>
</protein>
<dbReference type="InterPro" id="IPR046485">
    <property type="entry name" value="DUF6578"/>
</dbReference>
<feature type="region of interest" description="Disordered" evidence="1">
    <location>
        <begin position="151"/>
        <end position="173"/>
    </location>
</feature>
<reference evidence="2 3" key="1">
    <citation type="submission" date="2023-09" db="EMBL/GenBank/DDBJ databases">
        <title>Microbacterium fusihabitans sp. nov., Microbacterium phycihabitans sp. nov., and Microbacterium cervinum sp. nov., isolated from dried seaweeds of beach.</title>
        <authorList>
            <person name="Lee S.D."/>
        </authorList>
    </citation>
    <scope>NUCLEOTIDE SEQUENCE [LARGE SCALE GENOMIC DNA]</scope>
    <source>
        <strain evidence="2 3">KSW2-29</strain>
    </source>
</reference>
<dbReference type="Proteomes" id="UP001261125">
    <property type="component" value="Unassembled WGS sequence"/>
</dbReference>
<sequence length="192" mass="20880">MPGSTRVWLDTWEWACCGEPFEVGDAVDLLIATRAPSPRFVEGVGPELAATVDAIESHHQETTSTPEDRVRGRVHAIHGVAQDHVEVRHLRRPGFGAPPDAEMPAEGEEWPFSGRDLGNGLLIGSRPSKWMIESVPIPGAVTLVPRERVPRKATGEEGSEAPPVEDAEPPAERRTTFVVAWVVDVVTEGSEE</sequence>
<organism evidence="2 3">
    <name type="scientific">Microbacterium phycohabitans</name>
    <dbReference type="NCBI Taxonomy" id="3075993"/>
    <lineage>
        <taxon>Bacteria</taxon>
        <taxon>Bacillati</taxon>
        <taxon>Actinomycetota</taxon>
        <taxon>Actinomycetes</taxon>
        <taxon>Micrococcales</taxon>
        <taxon>Microbacteriaceae</taxon>
        <taxon>Microbacterium</taxon>
    </lineage>
</organism>
<keyword evidence="3" id="KW-1185">Reference proteome</keyword>
<dbReference type="Pfam" id="PF20218">
    <property type="entry name" value="DUF6578"/>
    <property type="match status" value="1"/>
</dbReference>
<evidence type="ECO:0000313" key="3">
    <source>
        <dbReference type="Proteomes" id="UP001261125"/>
    </source>
</evidence>
<gene>
    <name evidence="2" type="ORF">RWH44_09160</name>
</gene>
<feature type="compositionally biased region" description="Acidic residues" evidence="1">
    <location>
        <begin position="157"/>
        <end position="169"/>
    </location>
</feature>
<comment type="caution">
    <text evidence="2">The sequence shown here is derived from an EMBL/GenBank/DDBJ whole genome shotgun (WGS) entry which is preliminary data.</text>
</comment>
<accession>A0ABU3SMC3</accession>
<name>A0ABU3SMC3_9MICO</name>
<dbReference type="RefSeq" id="WP_316004351.1">
    <property type="nucleotide sequence ID" value="NZ_JAWDIT010000003.1"/>
</dbReference>
<proteinExistence type="predicted"/>
<evidence type="ECO:0000313" key="2">
    <source>
        <dbReference type="EMBL" id="MDU0345874.1"/>
    </source>
</evidence>
<dbReference type="EMBL" id="JAWDIT010000003">
    <property type="protein sequence ID" value="MDU0345874.1"/>
    <property type="molecule type" value="Genomic_DNA"/>
</dbReference>
<evidence type="ECO:0000256" key="1">
    <source>
        <dbReference type="SAM" id="MobiDB-lite"/>
    </source>
</evidence>